<organism evidence="1 2">
    <name type="scientific">Paraburkholderia piptadeniae</name>
    <dbReference type="NCBI Taxonomy" id="1701573"/>
    <lineage>
        <taxon>Bacteria</taxon>
        <taxon>Pseudomonadati</taxon>
        <taxon>Pseudomonadota</taxon>
        <taxon>Betaproteobacteria</taxon>
        <taxon>Burkholderiales</taxon>
        <taxon>Burkholderiaceae</taxon>
        <taxon>Paraburkholderia</taxon>
    </lineage>
</organism>
<dbReference type="Proteomes" id="UP000195569">
    <property type="component" value="Unassembled WGS sequence"/>
</dbReference>
<reference evidence="1" key="1">
    <citation type="submission" date="2016-12" db="EMBL/GenBank/DDBJ databases">
        <authorList>
            <person name="Moulin L."/>
        </authorList>
    </citation>
    <scope>NUCLEOTIDE SEQUENCE [LARGE SCALE GENOMIC DNA]</scope>
    <source>
        <strain evidence="1">STM 7183</strain>
    </source>
</reference>
<keyword evidence="2" id="KW-1185">Reference proteome</keyword>
<name>A0A1N7SQT0_9BURK</name>
<gene>
    <name evidence="1" type="ORF">BN2476_700057</name>
</gene>
<comment type="caution">
    <text evidence="1">The sequence shown here is derived from an EMBL/GenBank/DDBJ whole genome shotgun (WGS) entry which is preliminary data.</text>
</comment>
<evidence type="ECO:0000313" key="1">
    <source>
        <dbReference type="EMBL" id="SIT49688.1"/>
    </source>
</evidence>
<sequence length="81" mass="9238">MDLVQQRFLLFPSKIALMAHAPPSRSIVILAPPHAFLPQHFPQRFKAFKPLAARSMRPLHSPFADHRVGISTYSNQLEHRA</sequence>
<protein>
    <submittedName>
        <fullName evidence="1">Uncharacterized protein</fullName>
    </submittedName>
</protein>
<dbReference type="EMBL" id="CYGY02000070">
    <property type="protein sequence ID" value="SIT49688.1"/>
    <property type="molecule type" value="Genomic_DNA"/>
</dbReference>
<proteinExistence type="predicted"/>
<evidence type="ECO:0000313" key="2">
    <source>
        <dbReference type="Proteomes" id="UP000195569"/>
    </source>
</evidence>
<accession>A0A1N7SQT0</accession>
<dbReference type="AlphaFoldDB" id="A0A1N7SQT0"/>